<evidence type="ECO:0000313" key="1">
    <source>
        <dbReference type="EMBL" id="KRM46820.1"/>
    </source>
</evidence>
<dbReference type="RefSeq" id="WP_057910018.1">
    <property type="nucleotide sequence ID" value="NZ_AZGK01000004.1"/>
</dbReference>
<organism evidence="1 2">
    <name type="scientific">Lentilactobacillus parabuchneri DSM 5707 = NBRC 107865</name>
    <dbReference type="NCBI Taxonomy" id="1423784"/>
    <lineage>
        <taxon>Bacteria</taxon>
        <taxon>Bacillati</taxon>
        <taxon>Bacillota</taxon>
        <taxon>Bacilli</taxon>
        <taxon>Lactobacillales</taxon>
        <taxon>Lactobacillaceae</taxon>
        <taxon>Lentilactobacillus</taxon>
    </lineage>
</organism>
<evidence type="ECO:0000313" key="2">
    <source>
        <dbReference type="Proteomes" id="UP000051957"/>
    </source>
</evidence>
<name>A0A0R1Z1I0_9LACO</name>
<comment type="caution">
    <text evidence="1">The sequence shown here is derived from an EMBL/GenBank/DDBJ whole genome shotgun (WGS) entry which is preliminary data.</text>
</comment>
<dbReference type="AlphaFoldDB" id="A0A0R1Z1I0"/>
<dbReference type="InterPro" id="IPR014825">
    <property type="entry name" value="DNA_alkylation"/>
</dbReference>
<protein>
    <submittedName>
        <fullName evidence="1">DNA alkylation repair enzyme</fullName>
    </submittedName>
</protein>
<gene>
    <name evidence="1" type="ORF">FC51_GL001732</name>
</gene>
<dbReference type="PANTHER" id="PTHR34070">
    <property type="entry name" value="ARMADILLO-TYPE FOLD"/>
    <property type="match status" value="1"/>
</dbReference>
<sequence length="224" mass="27026">MFEMIGNPDKQADMEKYMRQQFQFLGLQTPERKAQSKALIQQSKKLPIRSVHSLIADLYDRVEREYQYVAIDVAYANVTRFTYSDLKELTQYIQRKSWWDTVDSWRKLYGKFVVLHSEQKGAVFNLFYKHPNMWMRRISIILQLHEKETLDTHLLTLAIDYDIDTDEFFIQKAIGWALRNYSKYNPFWVSMFVENRDLSKLAKKEASKYLKEINWEENFFDDKL</sequence>
<dbReference type="InterPro" id="IPR016024">
    <property type="entry name" value="ARM-type_fold"/>
</dbReference>
<dbReference type="Proteomes" id="UP000051957">
    <property type="component" value="Unassembled WGS sequence"/>
</dbReference>
<dbReference type="PATRIC" id="fig|1423784.4.peg.1767"/>
<accession>A0A0R1Z1I0</accession>
<dbReference type="SUPFAM" id="SSF48371">
    <property type="entry name" value="ARM repeat"/>
    <property type="match status" value="1"/>
</dbReference>
<dbReference type="Gene3D" id="1.25.40.290">
    <property type="entry name" value="ARM repeat domains"/>
    <property type="match status" value="1"/>
</dbReference>
<dbReference type="GeneID" id="69802334"/>
<dbReference type="EMBL" id="AZGK01000004">
    <property type="protein sequence ID" value="KRM46820.1"/>
    <property type="molecule type" value="Genomic_DNA"/>
</dbReference>
<dbReference type="CDD" id="cd07064">
    <property type="entry name" value="AlkD_like_1"/>
    <property type="match status" value="1"/>
</dbReference>
<dbReference type="PANTHER" id="PTHR34070:SF1">
    <property type="entry name" value="DNA ALKYLATION REPAIR PROTEIN"/>
    <property type="match status" value="1"/>
</dbReference>
<reference evidence="1 2" key="1">
    <citation type="journal article" date="2015" name="Genome Announc.">
        <title>Expanding the biotechnology potential of lactobacilli through comparative genomics of 213 strains and associated genera.</title>
        <authorList>
            <person name="Sun Z."/>
            <person name="Harris H.M."/>
            <person name="McCann A."/>
            <person name="Guo C."/>
            <person name="Argimon S."/>
            <person name="Zhang W."/>
            <person name="Yang X."/>
            <person name="Jeffery I.B."/>
            <person name="Cooney J.C."/>
            <person name="Kagawa T.F."/>
            <person name="Liu W."/>
            <person name="Song Y."/>
            <person name="Salvetti E."/>
            <person name="Wrobel A."/>
            <person name="Rasinkangas P."/>
            <person name="Parkhill J."/>
            <person name="Rea M.C."/>
            <person name="O'Sullivan O."/>
            <person name="Ritari J."/>
            <person name="Douillard F.P."/>
            <person name="Paul Ross R."/>
            <person name="Yang R."/>
            <person name="Briner A.E."/>
            <person name="Felis G.E."/>
            <person name="de Vos W.M."/>
            <person name="Barrangou R."/>
            <person name="Klaenhammer T.R."/>
            <person name="Caufield P.W."/>
            <person name="Cui Y."/>
            <person name="Zhang H."/>
            <person name="O'Toole P.W."/>
        </authorList>
    </citation>
    <scope>NUCLEOTIDE SEQUENCE [LARGE SCALE GENOMIC DNA]</scope>
    <source>
        <strain evidence="1 2">DSM 5707</strain>
    </source>
</reference>
<proteinExistence type="predicted"/>
<dbReference type="Pfam" id="PF08713">
    <property type="entry name" value="DNA_alkylation"/>
    <property type="match status" value="1"/>
</dbReference>
<dbReference type="Gene3D" id="1.20.1660.10">
    <property type="entry name" value="Hypothetical protein (EF3068)"/>
    <property type="match status" value="1"/>
</dbReference>